<accession>A0A8S1QCW2</accession>
<dbReference type="Proteomes" id="UP000688137">
    <property type="component" value="Unassembled WGS sequence"/>
</dbReference>
<evidence type="ECO:0008006" key="6">
    <source>
        <dbReference type="Google" id="ProtNLM"/>
    </source>
</evidence>
<dbReference type="InterPro" id="IPR017907">
    <property type="entry name" value="Znf_RING_CS"/>
</dbReference>
<evidence type="ECO:0000313" key="5">
    <source>
        <dbReference type="Proteomes" id="UP000688137"/>
    </source>
</evidence>
<keyword evidence="1" id="KW-0479">Metal-binding</keyword>
<keyword evidence="5" id="KW-1185">Reference proteome</keyword>
<dbReference type="AlphaFoldDB" id="A0A8S1QCW2"/>
<evidence type="ECO:0000313" key="4">
    <source>
        <dbReference type="EMBL" id="CAD8112745.1"/>
    </source>
</evidence>
<organism evidence="4 5">
    <name type="scientific">Paramecium primaurelia</name>
    <dbReference type="NCBI Taxonomy" id="5886"/>
    <lineage>
        <taxon>Eukaryota</taxon>
        <taxon>Sar</taxon>
        <taxon>Alveolata</taxon>
        <taxon>Ciliophora</taxon>
        <taxon>Intramacronucleata</taxon>
        <taxon>Oligohymenophorea</taxon>
        <taxon>Peniculida</taxon>
        <taxon>Parameciidae</taxon>
        <taxon>Paramecium</taxon>
    </lineage>
</organism>
<proteinExistence type="predicted"/>
<dbReference type="EMBL" id="CAJJDM010000157">
    <property type="protein sequence ID" value="CAD8112745.1"/>
    <property type="molecule type" value="Genomic_DNA"/>
</dbReference>
<keyword evidence="3" id="KW-0862">Zinc</keyword>
<evidence type="ECO:0000256" key="1">
    <source>
        <dbReference type="ARBA" id="ARBA00022723"/>
    </source>
</evidence>
<dbReference type="PROSITE" id="PS00518">
    <property type="entry name" value="ZF_RING_1"/>
    <property type="match status" value="1"/>
</dbReference>
<gene>
    <name evidence="4" type="ORF">PPRIM_AZ9-3.1.T1520120</name>
</gene>
<protein>
    <recommendedName>
        <fullName evidence="6">RING-type domain-containing protein</fullName>
    </recommendedName>
</protein>
<reference evidence="4" key="1">
    <citation type="submission" date="2021-01" db="EMBL/GenBank/DDBJ databases">
        <authorList>
            <consortium name="Genoscope - CEA"/>
            <person name="William W."/>
        </authorList>
    </citation>
    <scope>NUCLEOTIDE SEQUENCE</scope>
</reference>
<sequence>MMKKQMQILQKTNKKFQELLQKQVNFKINQENQITPFNKLGQFKIEGWLDCQHTNTQTYLNQCELNIKSNEQDKIYLFSLNREIGRFQYKGEKTLYYLLYEKFLEIHVEVNEDIQKCSSNKEFNVVQIQVEINLFVNPFLFNQDNTISEQSKIKFILSILELQELLKGSFLFYLYPIEKKIQLQSPCYSENNILKWMIEREKNLSSISDQKFRGGVFVEIEQGYIFDRFYDLINHKARLQARKSQTLIITFGESIVEQKQLDIRRKYPNLSSLCINEETIINNFLQFDFVIISIDDVKRQYDQFKLQQLNTIFSFQWKRIIVDLSILESQLIYNLYYINLLNTKYKWIYLQKFDEQVKRTTLNFILDFFNLERKAFEKYFAIENKPQQVKRRLSNIATQQQQIPLSQISIKSQIILVDLNYEELQQYNEIRYQRLENDIIEEYAQKFNSLRQLCSLVQQNQEQKYCSICLIPLQDYYEYQMCSHYFCHQCLQHACLLCNKIINENQFKKCKLQNTIYNQQSVENKQIKLIQLIQNLKGKIVIITQYSNKLEQLINNSTLSLYNVKNLSSEQEIDRITQSINEFDEDNEQTILILNPIIIREKLIIIKSAHYLIFYDQIWDFKQEESIIQKLYNVRAIFKLIVKGTVEEQIVFLQHLQSNKTGREGVLENQNLIKTILQYQQQ</sequence>
<evidence type="ECO:0000256" key="3">
    <source>
        <dbReference type="ARBA" id="ARBA00022833"/>
    </source>
</evidence>
<name>A0A8S1QCW2_PARPR</name>
<comment type="caution">
    <text evidence="4">The sequence shown here is derived from an EMBL/GenBank/DDBJ whole genome shotgun (WGS) entry which is preliminary data.</text>
</comment>
<keyword evidence="2" id="KW-0863">Zinc-finger</keyword>
<dbReference type="GO" id="GO:0008270">
    <property type="term" value="F:zinc ion binding"/>
    <property type="evidence" value="ECO:0007669"/>
    <property type="project" value="UniProtKB-KW"/>
</dbReference>
<evidence type="ECO:0000256" key="2">
    <source>
        <dbReference type="ARBA" id="ARBA00022771"/>
    </source>
</evidence>